<evidence type="ECO:0000256" key="1">
    <source>
        <dbReference type="ARBA" id="ARBA00001933"/>
    </source>
</evidence>
<dbReference type="InterPro" id="IPR024169">
    <property type="entry name" value="SP_NH2Trfase/AEP_transaminase"/>
</dbReference>
<comment type="cofactor">
    <cofactor evidence="1 7">
        <name>pyridoxal 5'-phosphate</name>
        <dbReference type="ChEBI" id="CHEBI:597326"/>
    </cofactor>
</comment>
<keyword evidence="5" id="KW-0663">Pyridoxal phosphate</keyword>
<feature type="domain" description="Aminotransferase class V" evidence="8">
    <location>
        <begin position="23"/>
        <end position="308"/>
    </location>
</feature>
<dbReference type="InterPro" id="IPR015421">
    <property type="entry name" value="PyrdxlP-dep_Trfase_major"/>
</dbReference>
<evidence type="ECO:0000256" key="5">
    <source>
        <dbReference type="ARBA" id="ARBA00022898"/>
    </source>
</evidence>
<protein>
    <submittedName>
        <fullName evidence="9">Aminotransferase class V-fold PLP-dependent enzyme</fullName>
    </submittedName>
</protein>
<accession>A0ABV3TBZ2</accession>
<dbReference type="InterPro" id="IPR020578">
    <property type="entry name" value="Aminotrans_V_PyrdxlP_BS"/>
</dbReference>
<keyword evidence="10" id="KW-1185">Reference proteome</keyword>
<dbReference type="InterPro" id="IPR015424">
    <property type="entry name" value="PyrdxlP-dep_Trfase"/>
</dbReference>
<evidence type="ECO:0000256" key="2">
    <source>
        <dbReference type="ARBA" id="ARBA00009236"/>
    </source>
</evidence>
<dbReference type="GO" id="GO:0008483">
    <property type="term" value="F:transaminase activity"/>
    <property type="evidence" value="ECO:0007669"/>
    <property type="project" value="UniProtKB-KW"/>
</dbReference>
<dbReference type="InterPro" id="IPR000192">
    <property type="entry name" value="Aminotrans_V_dom"/>
</dbReference>
<dbReference type="Pfam" id="PF00266">
    <property type="entry name" value="Aminotran_5"/>
    <property type="match status" value="1"/>
</dbReference>
<sequence>MVNPLFIPGPTNIPERLRLAMARSAWDHRGPRFAQLIIPLRERLRSVFGSRQAEMAFFTGSGTAGWEVALTNVLSPGDQVLATRHGMFSQRWIDLARRLGLEVQVIDAPWGEGIPADRLAEVLRGDCQQRIRAVLAVHNETATGVTSDIAAVRRALDAASHAGLLMVDGVSSIASLPFRMDDWGVDIAVAGSQKGFMLPTGLAIVAVSPRARAAAADHTGPRGYLDLSAMLEALEAGSYPYTPAVGLLDALDESLAMLHEEGLEAVYARHAHIAAGVRAAVGAWGLELCARRPALASDTVTAIRVPEGFSADAVVQRAQTRYGMSFGIGLGQLADRVFRIGHLGQMSEAMALAGIATAEMALLDLGFPITAGSGVAAAQRQYRQTESIMPRRQAGGA</sequence>
<dbReference type="PROSITE" id="PS00595">
    <property type="entry name" value="AA_TRANSFER_CLASS_5"/>
    <property type="match status" value="1"/>
</dbReference>
<organism evidence="9 10">
    <name type="scientific">Spiribacter pallidus</name>
    <dbReference type="NCBI Taxonomy" id="1987936"/>
    <lineage>
        <taxon>Bacteria</taxon>
        <taxon>Pseudomonadati</taxon>
        <taxon>Pseudomonadota</taxon>
        <taxon>Gammaproteobacteria</taxon>
        <taxon>Chromatiales</taxon>
        <taxon>Ectothiorhodospiraceae</taxon>
        <taxon>Spiribacter</taxon>
    </lineage>
</organism>
<dbReference type="Gene3D" id="3.90.1150.10">
    <property type="entry name" value="Aspartate Aminotransferase, domain 1"/>
    <property type="match status" value="1"/>
</dbReference>
<evidence type="ECO:0000256" key="7">
    <source>
        <dbReference type="RuleBase" id="RU004504"/>
    </source>
</evidence>
<dbReference type="EMBL" id="JBAKFM010000002">
    <property type="protein sequence ID" value="MEX0469147.1"/>
    <property type="molecule type" value="Genomic_DNA"/>
</dbReference>
<dbReference type="Proteomes" id="UP001556709">
    <property type="component" value="Unassembled WGS sequence"/>
</dbReference>
<reference evidence="9 10" key="1">
    <citation type="submission" date="2024-02" db="EMBL/GenBank/DDBJ databases">
        <title>New especies of Spiribacter isolated from saline water.</title>
        <authorList>
            <person name="Leon M.J."/>
            <person name="De La Haba R."/>
            <person name="Sanchez-Porro C."/>
            <person name="Ventosa A."/>
        </authorList>
    </citation>
    <scope>NUCLEOTIDE SEQUENCE [LARGE SCALE GENOMIC DNA]</scope>
    <source>
        <strain evidence="10">ag22IC6-390</strain>
    </source>
</reference>
<comment type="similarity">
    <text evidence="2 6">Belongs to the class-V pyridoxal-phosphate-dependent aminotransferase family.</text>
</comment>
<evidence type="ECO:0000313" key="10">
    <source>
        <dbReference type="Proteomes" id="UP001556709"/>
    </source>
</evidence>
<comment type="caution">
    <text evidence="9">The sequence shown here is derived from an EMBL/GenBank/DDBJ whole genome shotgun (WGS) entry which is preliminary data.</text>
</comment>
<keyword evidence="3 9" id="KW-0032">Aminotransferase</keyword>
<evidence type="ECO:0000313" key="9">
    <source>
        <dbReference type="EMBL" id="MEX0469147.1"/>
    </source>
</evidence>
<dbReference type="Gene3D" id="3.40.640.10">
    <property type="entry name" value="Type I PLP-dependent aspartate aminotransferase-like (Major domain)"/>
    <property type="match status" value="1"/>
</dbReference>
<gene>
    <name evidence="9" type="ORF">V6X73_05345</name>
</gene>
<dbReference type="PANTHER" id="PTHR21152:SF24">
    <property type="entry name" value="ALANINE--GLYOXYLATE AMINOTRANSFERASE 1"/>
    <property type="match status" value="1"/>
</dbReference>
<dbReference type="PIRSF" id="PIRSF000524">
    <property type="entry name" value="SPT"/>
    <property type="match status" value="1"/>
</dbReference>
<evidence type="ECO:0000256" key="6">
    <source>
        <dbReference type="RuleBase" id="RU004075"/>
    </source>
</evidence>
<proteinExistence type="inferred from homology"/>
<dbReference type="PANTHER" id="PTHR21152">
    <property type="entry name" value="AMINOTRANSFERASE CLASS V"/>
    <property type="match status" value="1"/>
</dbReference>
<keyword evidence="4" id="KW-0808">Transferase</keyword>
<evidence type="ECO:0000259" key="8">
    <source>
        <dbReference type="Pfam" id="PF00266"/>
    </source>
</evidence>
<dbReference type="SUPFAM" id="SSF53383">
    <property type="entry name" value="PLP-dependent transferases"/>
    <property type="match status" value="1"/>
</dbReference>
<evidence type="ECO:0000256" key="3">
    <source>
        <dbReference type="ARBA" id="ARBA00022576"/>
    </source>
</evidence>
<name>A0ABV3TBZ2_9GAMM</name>
<dbReference type="InterPro" id="IPR015422">
    <property type="entry name" value="PyrdxlP-dep_Trfase_small"/>
</dbReference>
<dbReference type="RefSeq" id="WP_367958619.1">
    <property type="nucleotide sequence ID" value="NZ_JBAKFK010000002.1"/>
</dbReference>
<evidence type="ECO:0000256" key="4">
    <source>
        <dbReference type="ARBA" id="ARBA00022679"/>
    </source>
</evidence>